<dbReference type="GeneID" id="94429719"/>
<dbReference type="Proteomes" id="UP000221165">
    <property type="component" value="Unassembled WGS sequence"/>
</dbReference>
<reference evidence="2 3" key="1">
    <citation type="journal article" date="2017" name="Int. J. Parasitol.">
        <title>The genome of the protozoan parasite Cystoisospora suis and a reverse vaccinology approach to identify vaccine candidates.</title>
        <authorList>
            <person name="Palmieri N."/>
            <person name="Shrestha A."/>
            <person name="Ruttkowski B."/>
            <person name="Beck T."/>
            <person name="Vogl C."/>
            <person name="Tomley F."/>
            <person name="Blake D.P."/>
            <person name="Joachim A."/>
        </authorList>
    </citation>
    <scope>NUCLEOTIDE SEQUENCE [LARGE SCALE GENOMIC DNA]</scope>
    <source>
        <strain evidence="2 3">Wien I</strain>
    </source>
</reference>
<keyword evidence="1" id="KW-0812">Transmembrane</keyword>
<evidence type="ECO:0008006" key="4">
    <source>
        <dbReference type="Google" id="ProtNLM"/>
    </source>
</evidence>
<evidence type="ECO:0000313" key="2">
    <source>
        <dbReference type="EMBL" id="PHJ19820.1"/>
    </source>
</evidence>
<sequence length="157" mass="17784">MHVYDAASTCKRMWGGRRSETRSSSLNTIRLASYLSFLFTRFITLLCVSFLLFLFFHPVRDPVRVCTPASTQGEGRNTGSREVDDSFKLRDETCACFSSPNTSTSFSLYSGSEQEDKVPERDVTSVFIFYDCMHACMCLRSAIVMCIKEGQAVFLRC</sequence>
<dbReference type="EMBL" id="MIGC01003193">
    <property type="protein sequence ID" value="PHJ19820.1"/>
    <property type="molecule type" value="Genomic_DNA"/>
</dbReference>
<name>A0A2C6KH58_9APIC</name>
<feature type="transmembrane region" description="Helical" evidence="1">
    <location>
        <begin position="31"/>
        <end position="56"/>
    </location>
</feature>
<evidence type="ECO:0000313" key="3">
    <source>
        <dbReference type="Proteomes" id="UP000221165"/>
    </source>
</evidence>
<dbReference type="VEuPathDB" id="ToxoDB:CSUI_006345"/>
<keyword evidence="1" id="KW-1133">Transmembrane helix</keyword>
<keyword evidence="1" id="KW-0472">Membrane</keyword>
<gene>
    <name evidence="2" type="ORF">CSUI_006345</name>
</gene>
<dbReference type="RefSeq" id="XP_067921513.1">
    <property type="nucleotide sequence ID" value="XM_068066508.1"/>
</dbReference>
<keyword evidence="3" id="KW-1185">Reference proteome</keyword>
<protein>
    <recommendedName>
        <fullName evidence="4">Transmembrane protein</fullName>
    </recommendedName>
</protein>
<comment type="caution">
    <text evidence="2">The sequence shown here is derived from an EMBL/GenBank/DDBJ whole genome shotgun (WGS) entry which is preliminary data.</text>
</comment>
<organism evidence="2 3">
    <name type="scientific">Cystoisospora suis</name>
    <dbReference type="NCBI Taxonomy" id="483139"/>
    <lineage>
        <taxon>Eukaryota</taxon>
        <taxon>Sar</taxon>
        <taxon>Alveolata</taxon>
        <taxon>Apicomplexa</taxon>
        <taxon>Conoidasida</taxon>
        <taxon>Coccidia</taxon>
        <taxon>Eucoccidiorida</taxon>
        <taxon>Eimeriorina</taxon>
        <taxon>Sarcocystidae</taxon>
        <taxon>Cystoisospora</taxon>
    </lineage>
</organism>
<proteinExistence type="predicted"/>
<accession>A0A2C6KH58</accession>
<dbReference type="AlphaFoldDB" id="A0A2C6KH58"/>
<evidence type="ECO:0000256" key="1">
    <source>
        <dbReference type="SAM" id="Phobius"/>
    </source>
</evidence>